<dbReference type="Pfam" id="PF02050">
    <property type="entry name" value="FliJ"/>
    <property type="match status" value="1"/>
</dbReference>
<proteinExistence type="inferred from homology"/>
<sequence>MKKFSFQLESVMNFKNQRLENKKAEHANIIAMVNQQNVKIDSLLGKFKGVNFEFNQKKMAGISIIEAMEYSGFLYKLEVEIQREKRHLEVLQKREEEKRAEVVEVKIETSTLEKLKEKKLEQYNKEVQKSEELFIEEFVSRNL</sequence>
<dbReference type="GO" id="GO:0009288">
    <property type="term" value="C:bacterial-type flagellum"/>
    <property type="evidence" value="ECO:0007669"/>
    <property type="project" value="InterPro"/>
</dbReference>
<reference evidence="12 14" key="1">
    <citation type="journal article" date="2016" name="Genome Announc.">
        <title>Complete Genome Sequence of the Amino Acid-Fermenting Clostridium propionicum X2 (DSM 1682).</title>
        <authorList>
            <person name="Poehlein A."/>
            <person name="Schlien K."/>
            <person name="Chowdhury N.P."/>
            <person name="Gottschalk G."/>
            <person name="Buckel W."/>
            <person name="Daniel R."/>
        </authorList>
    </citation>
    <scope>NUCLEOTIDE SEQUENCE [LARGE SCALE GENOMIC DNA]</scope>
    <source>
        <strain evidence="12 14">X2</strain>
    </source>
</reference>
<dbReference type="RefSeq" id="WP_066047006.1">
    <property type="nucleotide sequence ID" value="NZ_CP014223.1"/>
</dbReference>
<evidence type="ECO:0000256" key="9">
    <source>
        <dbReference type="ARBA" id="ARBA00023136"/>
    </source>
</evidence>
<name>A0A0X8V9M8_ANAPI</name>
<comment type="subcellular location">
    <subcellularLocation>
        <location evidence="1">Cell membrane</location>
        <topology evidence="1">Peripheral membrane protein</topology>
        <orientation evidence="1">Cytoplasmic side</orientation>
    </subcellularLocation>
</comment>
<keyword evidence="10" id="KW-1006">Bacterial flagellum protein export</keyword>
<evidence type="ECO:0000256" key="6">
    <source>
        <dbReference type="ARBA" id="ARBA00022500"/>
    </source>
</evidence>
<keyword evidence="13" id="KW-0969">Cilium</keyword>
<keyword evidence="14" id="KW-1185">Reference proteome</keyword>
<evidence type="ECO:0000313" key="15">
    <source>
        <dbReference type="Proteomes" id="UP000184204"/>
    </source>
</evidence>
<evidence type="ECO:0000256" key="11">
    <source>
        <dbReference type="SAM" id="Coils"/>
    </source>
</evidence>
<dbReference type="Gene3D" id="1.10.287.1700">
    <property type="match status" value="1"/>
</dbReference>
<evidence type="ECO:0000313" key="13">
    <source>
        <dbReference type="EMBL" id="SHE27341.1"/>
    </source>
</evidence>
<keyword evidence="9" id="KW-0472">Membrane</keyword>
<dbReference type="OrthoDB" id="2087173at2"/>
<keyword evidence="5" id="KW-1003">Cell membrane</keyword>
<reference evidence="13" key="3">
    <citation type="submission" date="2016-11" db="EMBL/GenBank/DDBJ databases">
        <authorList>
            <person name="Varghese N."/>
            <person name="Submissions S."/>
        </authorList>
    </citation>
    <scope>NUCLEOTIDE SEQUENCE</scope>
    <source>
        <strain evidence="13">DSM 1682</strain>
    </source>
</reference>
<keyword evidence="4" id="KW-0813">Transport</keyword>
<reference evidence="14" key="2">
    <citation type="submission" date="2016-01" db="EMBL/GenBank/DDBJ databases">
        <authorList>
            <person name="Poehlein A."/>
            <person name="Schlien K."/>
            <person name="Gottschalk G."/>
            <person name="Buckel W."/>
            <person name="Daniel R."/>
        </authorList>
    </citation>
    <scope>NUCLEOTIDE SEQUENCE [LARGE SCALE GENOMIC DNA]</scope>
    <source>
        <strain evidence="14">X2</strain>
    </source>
</reference>
<protein>
    <recommendedName>
        <fullName evidence="3">Flagellar FliJ protein</fullName>
    </recommendedName>
</protein>
<dbReference type="GO" id="GO:0005886">
    <property type="term" value="C:plasma membrane"/>
    <property type="evidence" value="ECO:0007669"/>
    <property type="project" value="UniProtKB-SubCell"/>
</dbReference>
<dbReference type="AlphaFoldDB" id="A0A0X8V9M8"/>
<evidence type="ECO:0000256" key="2">
    <source>
        <dbReference type="ARBA" id="ARBA00010004"/>
    </source>
</evidence>
<reference evidence="15" key="4">
    <citation type="submission" date="2016-11" db="EMBL/GenBank/DDBJ databases">
        <authorList>
            <person name="Jaros S."/>
            <person name="Januszkiewicz K."/>
            <person name="Wedrychowicz H."/>
        </authorList>
    </citation>
    <scope>NUCLEOTIDE SEQUENCE [LARGE SCALE GENOMIC DNA]</scope>
    <source>
        <strain evidence="15">DSM 1682</strain>
    </source>
</reference>
<evidence type="ECO:0000256" key="1">
    <source>
        <dbReference type="ARBA" id="ARBA00004413"/>
    </source>
</evidence>
<dbReference type="KEGG" id="cpro:CPRO_02950"/>
<keyword evidence="7" id="KW-1005">Bacterial flagellum biogenesis</keyword>
<dbReference type="EMBL" id="FQUA01000001">
    <property type="protein sequence ID" value="SHE27341.1"/>
    <property type="molecule type" value="Genomic_DNA"/>
</dbReference>
<keyword evidence="13" id="KW-0282">Flagellum</keyword>
<dbReference type="EMBL" id="CP014223">
    <property type="protein sequence ID" value="AMJ39918.1"/>
    <property type="molecule type" value="Genomic_DNA"/>
</dbReference>
<evidence type="ECO:0000256" key="8">
    <source>
        <dbReference type="ARBA" id="ARBA00022927"/>
    </source>
</evidence>
<dbReference type="GO" id="GO:0015031">
    <property type="term" value="P:protein transport"/>
    <property type="evidence" value="ECO:0007669"/>
    <property type="project" value="UniProtKB-KW"/>
</dbReference>
<dbReference type="NCBIfam" id="TIGR02473">
    <property type="entry name" value="flagell_FliJ"/>
    <property type="match status" value="1"/>
</dbReference>
<dbReference type="InterPro" id="IPR012823">
    <property type="entry name" value="Flagell_FliJ"/>
</dbReference>
<keyword evidence="13" id="KW-0966">Cell projection</keyword>
<dbReference type="GO" id="GO:0044781">
    <property type="term" value="P:bacterial-type flagellum organization"/>
    <property type="evidence" value="ECO:0007669"/>
    <property type="project" value="UniProtKB-KW"/>
</dbReference>
<organism evidence="13 15">
    <name type="scientific">Anaerotignum propionicum DSM 1682</name>
    <dbReference type="NCBI Taxonomy" id="991789"/>
    <lineage>
        <taxon>Bacteria</taxon>
        <taxon>Bacillati</taxon>
        <taxon>Bacillota</taxon>
        <taxon>Clostridia</taxon>
        <taxon>Lachnospirales</taxon>
        <taxon>Anaerotignaceae</taxon>
        <taxon>Anaerotignum</taxon>
    </lineage>
</organism>
<comment type="similarity">
    <text evidence="2">Belongs to the FliJ family.</text>
</comment>
<feature type="coiled-coil region" evidence="11">
    <location>
        <begin position="74"/>
        <end position="133"/>
    </location>
</feature>
<keyword evidence="8" id="KW-0653">Protein transport</keyword>
<keyword evidence="11" id="KW-0175">Coiled coil</keyword>
<keyword evidence="6" id="KW-0145">Chemotaxis</keyword>
<dbReference type="Proteomes" id="UP000184204">
    <property type="component" value="Unassembled WGS sequence"/>
</dbReference>
<evidence type="ECO:0000256" key="5">
    <source>
        <dbReference type="ARBA" id="ARBA00022475"/>
    </source>
</evidence>
<dbReference type="GO" id="GO:0006935">
    <property type="term" value="P:chemotaxis"/>
    <property type="evidence" value="ECO:0007669"/>
    <property type="project" value="UniProtKB-KW"/>
</dbReference>
<gene>
    <name evidence="12" type="ORF">CPRO_02950</name>
    <name evidence="13" type="ORF">SAMN02745151_00056</name>
</gene>
<evidence type="ECO:0000313" key="14">
    <source>
        <dbReference type="Proteomes" id="UP000068026"/>
    </source>
</evidence>
<dbReference type="InterPro" id="IPR053716">
    <property type="entry name" value="Flag_assembly_chemotaxis_eff"/>
</dbReference>
<dbReference type="GO" id="GO:0071973">
    <property type="term" value="P:bacterial-type flagellum-dependent cell motility"/>
    <property type="evidence" value="ECO:0007669"/>
    <property type="project" value="InterPro"/>
</dbReference>
<dbReference type="Proteomes" id="UP000068026">
    <property type="component" value="Chromosome"/>
</dbReference>
<evidence type="ECO:0000256" key="3">
    <source>
        <dbReference type="ARBA" id="ARBA00020392"/>
    </source>
</evidence>
<evidence type="ECO:0000256" key="4">
    <source>
        <dbReference type="ARBA" id="ARBA00022448"/>
    </source>
</evidence>
<evidence type="ECO:0000256" key="7">
    <source>
        <dbReference type="ARBA" id="ARBA00022795"/>
    </source>
</evidence>
<evidence type="ECO:0000256" key="10">
    <source>
        <dbReference type="ARBA" id="ARBA00023225"/>
    </source>
</evidence>
<evidence type="ECO:0000313" key="12">
    <source>
        <dbReference type="EMBL" id="AMJ39918.1"/>
    </source>
</evidence>
<accession>A0A0X8V9M8</accession>